<comment type="caution">
    <text evidence="2">The sequence shown here is derived from an EMBL/GenBank/DDBJ whole genome shotgun (WGS) entry which is preliminary data.</text>
</comment>
<proteinExistence type="predicted"/>
<dbReference type="PANTHER" id="PTHR31639:SF93">
    <property type="entry name" value="F-BOX_FBD_LRR PROTEIN"/>
    <property type="match status" value="1"/>
</dbReference>
<dbReference type="PANTHER" id="PTHR31639">
    <property type="entry name" value="F-BOX PROTEIN-LIKE"/>
    <property type="match status" value="1"/>
</dbReference>
<evidence type="ECO:0000313" key="2">
    <source>
        <dbReference type="EMBL" id="MBA0745804.1"/>
    </source>
</evidence>
<sequence>MLLIKSCRNLSIRDAVRISVMSKKWRHKWATIPYLVFDDQCLNTQGSNTQVHTFLSRLLGVTDTDRWILCISRSCIKDFILEIWKGQCYKSPSCLFNCQNLIHLELSNCSLKPPLTFKGFKNLRSLDLQHVTIIQDVFENLVSNCSLLERLALMNFIGVTRLDAPNLQFFGVG</sequence>
<name>A0A7J9CBZ2_GOSGO</name>
<dbReference type="AlphaFoldDB" id="A0A7J9CBZ2"/>
<feature type="domain" description="At1g61320/AtMIF1 LRR" evidence="1">
    <location>
        <begin position="62"/>
        <end position="168"/>
    </location>
</feature>
<dbReference type="OrthoDB" id="629734at2759"/>
<reference evidence="2 3" key="1">
    <citation type="journal article" date="2019" name="Genome Biol. Evol.">
        <title>Insights into the evolution of the New World diploid cottons (Gossypium, subgenus Houzingenia) based on genome sequencing.</title>
        <authorList>
            <person name="Grover C.E."/>
            <person name="Arick M.A. 2nd"/>
            <person name="Thrash A."/>
            <person name="Conover J.L."/>
            <person name="Sanders W.S."/>
            <person name="Peterson D.G."/>
            <person name="Frelichowski J.E."/>
            <person name="Scheffler J.A."/>
            <person name="Scheffler B.E."/>
            <person name="Wendel J.F."/>
        </authorList>
    </citation>
    <scope>NUCLEOTIDE SEQUENCE [LARGE SCALE GENOMIC DNA]</scope>
    <source>
        <strain evidence="2">5</strain>
        <tissue evidence="2">Leaf</tissue>
    </source>
</reference>
<dbReference type="Gene3D" id="3.80.10.10">
    <property type="entry name" value="Ribonuclease Inhibitor"/>
    <property type="match status" value="1"/>
</dbReference>
<accession>A0A7J9CBZ2</accession>
<keyword evidence="3" id="KW-1185">Reference proteome</keyword>
<dbReference type="InterPro" id="IPR032675">
    <property type="entry name" value="LRR_dom_sf"/>
</dbReference>
<dbReference type="EMBL" id="JABEZY010000009">
    <property type="protein sequence ID" value="MBA0745804.1"/>
    <property type="molecule type" value="Genomic_DNA"/>
</dbReference>
<organism evidence="2 3">
    <name type="scientific">Gossypium gossypioides</name>
    <name type="common">Mexican cotton</name>
    <name type="synonym">Selera gossypioides</name>
    <dbReference type="NCBI Taxonomy" id="34282"/>
    <lineage>
        <taxon>Eukaryota</taxon>
        <taxon>Viridiplantae</taxon>
        <taxon>Streptophyta</taxon>
        <taxon>Embryophyta</taxon>
        <taxon>Tracheophyta</taxon>
        <taxon>Spermatophyta</taxon>
        <taxon>Magnoliopsida</taxon>
        <taxon>eudicotyledons</taxon>
        <taxon>Gunneridae</taxon>
        <taxon>Pentapetalae</taxon>
        <taxon>rosids</taxon>
        <taxon>malvids</taxon>
        <taxon>Malvales</taxon>
        <taxon>Malvaceae</taxon>
        <taxon>Malvoideae</taxon>
        <taxon>Gossypium</taxon>
    </lineage>
</organism>
<dbReference type="Pfam" id="PF23622">
    <property type="entry name" value="LRR_At1g61320_AtMIF1"/>
    <property type="match status" value="1"/>
</dbReference>
<gene>
    <name evidence="2" type="ORF">Gogos_008365</name>
</gene>
<protein>
    <recommendedName>
        <fullName evidence="1">At1g61320/AtMIF1 LRR domain-containing protein</fullName>
    </recommendedName>
</protein>
<dbReference type="Proteomes" id="UP000593579">
    <property type="component" value="Unassembled WGS sequence"/>
</dbReference>
<evidence type="ECO:0000259" key="1">
    <source>
        <dbReference type="Pfam" id="PF23622"/>
    </source>
</evidence>
<dbReference type="InterPro" id="IPR055357">
    <property type="entry name" value="LRR_At1g61320_AtMIF1"/>
</dbReference>
<dbReference type="SUPFAM" id="SSF52047">
    <property type="entry name" value="RNI-like"/>
    <property type="match status" value="1"/>
</dbReference>
<evidence type="ECO:0000313" key="3">
    <source>
        <dbReference type="Proteomes" id="UP000593579"/>
    </source>
</evidence>